<reference evidence="2 3" key="1">
    <citation type="journal article" date="2014" name="Genome Announc.">
        <title>Draft genome sequences of eight enterohepatic helicobacter species isolated from both laboratory and wild rodents.</title>
        <authorList>
            <person name="Sheh A."/>
            <person name="Shen Z."/>
            <person name="Fox J.G."/>
        </authorList>
    </citation>
    <scope>NUCLEOTIDE SEQUENCE [LARGE SCALE GENOMIC DNA]</scope>
    <source>
        <strain evidence="2 3">MIT 09-6949</strain>
    </source>
</reference>
<dbReference type="Pfam" id="PF01048">
    <property type="entry name" value="PNP_UDP_1"/>
    <property type="match status" value="1"/>
</dbReference>
<dbReference type="GO" id="GO:0019284">
    <property type="term" value="P:L-methionine salvage from S-adenosylmethionine"/>
    <property type="evidence" value="ECO:0007669"/>
    <property type="project" value="TreeGrafter"/>
</dbReference>
<dbReference type="RefSeq" id="WP_052058068.1">
    <property type="nucleotide sequence ID" value="NZ_JRPR02000001.1"/>
</dbReference>
<name>A0A4U8TBA5_9HELI</name>
<proteinExistence type="predicted"/>
<dbReference type="Proteomes" id="UP000029733">
    <property type="component" value="Unassembled WGS sequence"/>
</dbReference>
<dbReference type="GO" id="GO:0008782">
    <property type="term" value="F:adenosylhomocysteine nucleosidase activity"/>
    <property type="evidence" value="ECO:0007669"/>
    <property type="project" value="TreeGrafter"/>
</dbReference>
<feature type="domain" description="Nucleoside phosphorylase" evidence="1">
    <location>
        <begin position="15"/>
        <end position="171"/>
    </location>
</feature>
<dbReference type="InterPro" id="IPR035994">
    <property type="entry name" value="Nucleoside_phosphorylase_sf"/>
</dbReference>
<dbReference type="PANTHER" id="PTHR46832:SF1">
    <property type="entry name" value="5'-METHYLTHIOADENOSINE_S-ADENOSYLHOMOCYSTEINE NUCLEOSIDASE"/>
    <property type="match status" value="1"/>
</dbReference>
<gene>
    <name evidence="2" type="ORF">LS71_000070</name>
</gene>
<dbReference type="InterPro" id="IPR000845">
    <property type="entry name" value="Nucleoside_phosphorylase_d"/>
</dbReference>
<evidence type="ECO:0000259" key="1">
    <source>
        <dbReference type="Pfam" id="PF01048"/>
    </source>
</evidence>
<dbReference type="GO" id="GO:0009116">
    <property type="term" value="P:nucleoside metabolic process"/>
    <property type="evidence" value="ECO:0007669"/>
    <property type="project" value="InterPro"/>
</dbReference>
<dbReference type="PANTHER" id="PTHR46832">
    <property type="entry name" value="5'-METHYLTHIOADENOSINE/S-ADENOSYLHOMOCYSTEINE NUCLEOSIDASE"/>
    <property type="match status" value="1"/>
</dbReference>
<accession>A0A4U8TBA5</accession>
<dbReference type="EMBL" id="JRPR02000001">
    <property type="protein sequence ID" value="TLD97200.1"/>
    <property type="molecule type" value="Genomic_DNA"/>
</dbReference>
<evidence type="ECO:0000313" key="2">
    <source>
        <dbReference type="EMBL" id="TLD97200.1"/>
    </source>
</evidence>
<organism evidence="2 3">
    <name type="scientific">Helicobacter jaachi</name>
    <dbReference type="NCBI Taxonomy" id="1677920"/>
    <lineage>
        <taxon>Bacteria</taxon>
        <taxon>Pseudomonadati</taxon>
        <taxon>Campylobacterota</taxon>
        <taxon>Epsilonproteobacteria</taxon>
        <taxon>Campylobacterales</taxon>
        <taxon>Helicobacteraceae</taxon>
        <taxon>Helicobacter</taxon>
    </lineage>
</organism>
<keyword evidence="3" id="KW-1185">Reference proteome</keyword>
<sequence>MIVCAGNGEDFAFAKSIGVGLVESAMRLSQICARESVDSIIFIGSAGAYSQNTHIFDVYIADSATQIELAFLQEQAYTPLDNHIQSDTLNMLVSHETLKTLPPKAVINSSNYITTDTHLAARLSAAGIMLENMEFFAVMSVAQYFAIPCVGIFCVSNYCHKDAHTDFINNHSRVKQILIEQSPLIHHIAAIIARRDDKPIAPHKHNNHKDMP</sequence>
<dbReference type="GO" id="GO:0005829">
    <property type="term" value="C:cytosol"/>
    <property type="evidence" value="ECO:0007669"/>
    <property type="project" value="TreeGrafter"/>
</dbReference>
<dbReference type="AlphaFoldDB" id="A0A4U8TBA5"/>
<dbReference type="OrthoDB" id="5339230at2"/>
<dbReference type="SUPFAM" id="SSF53167">
    <property type="entry name" value="Purine and uridine phosphorylases"/>
    <property type="match status" value="1"/>
</dbReference>
<evidence type="ECO:0000313" key="3">
    <source>
        <dbReference type="Proteomes" id="UP000029733"/>
    </source>
</evidence>
<comment type="caution">
    <text evidence="2">The sequence shown here is derived from an EMBL/GenBank/DDBJ whole genome shotgun (WGS) entry which is preliminary data.</text>
</comment>
<dbReference type="GO" id="GO:0008930">
    <property type="term" value="F:methylthioadenosine nucleosidase activity"/>
    <property type="evidence" value="ECO:0007669"/>
    <property type="project" value="TreeGrafter"/>
</dbReference>
<dbReference type="Gene3D" id="3.40.50.1580">
    <property type="entry name" value="Nucleoside phosphorylase domain"/>
    <property type="match status" value="1"/>
</dbReference>
<protein>
    <submittedName>
        <fullName evidence="2">Purine-nucleoside phosphorylase</fullName>
    </submittedName>
</protein>